<reference evidence="7" key="1">
    <citation type="submission" date="2020-10" db="EMBL/GenBank/DDBJ databases">
        <authorList>
            <person name="Gilroy R."/>
        </authorList>
    </citation>
    <scope>NUCLEOTIDE SEQUENCE</scope>
    <source>
        <strain evidence="7">3924</strain>
    </source>
</reference>
<dbReference type="SUPFAM" id="SSF50156">
    <property type="entry name" value="PDZ domain-like"/>
    <property type="match status" value="1"/>
</dbReference>
<evidence type="ECO:0000256" key="2">
    <source>
        <dbReference type="ARBA" id="ARBA00022670"/>
    </source>
</evidence>
<evidence type="ECO:0000256" key="4">
    <source>
        <dbReference type="ARBA" id="ARBA00022825"/>
    </source>
</evidence>
<dbReference type="CDD" id="cd07560">
    <property type="entry name" value="Peptidase_S41_CPP"/>
    <property type="match status" value="1"/>
</dbReference>
<dbReference type="InterPro" id="IPR005151">
    <property type="entry name" value="Tail-specific_protease"/>
</dbReference>
<dbReference type="GO" id="GO:0004175">
    <property type="term" value="F:endopeptidase activity"/>
    <property type="evidence" value="ECO:0007669"/>
    <property type="project" value="TreeGrafter"/>
</dbReference>
<comment type="caution">
    <text evidence="7">The sequence shown here is derived from an EMBL/GenBank/DDBJ whole genome shotgun (WGS) entry which is preliminary data.</text>
</comment>
<dbReference type="NCBIfam" id="TIGR00225">
    <property type="entry name" value="prc"/>
    <property type="match status" value="1"/>
</dbReference>
<sequence length="540" mass="59718">MKKAILPVVGAALLAAGIIIGNIIAMLSRPAVGLPQPAQFMLPGNKLSELVNLIDAAYVDTVDMDSIVETIMPDVIEQLDPHSSYIPAKDLQAVNEELDGSFSGIGVQFNIQSDTIYVVDVISGGPSERAGMLPGDRIITVNDTSFVGKDVNIEKVFRKLRGKKGTTVKLGVVRRTSPEVLSFTITRDDVPVNSVDVAYMVTPEIGYVSVNKFAATTYEEFRTAVATLLHQGAMRLIVDLRGNSGGYLDAAVNMLNEFLSRNDLIVYIQGKSQPYSESRANGVGAFQDVELAVLIDEFSGSASEIFAGAVQDNDRGLIIGRRSFGKGLVQRQFPLGDGSEVRLTVARYYTPSGRCIQKPYTLGDSRDYMEDIEKRFLHGEFYSADSIHFPDSLKYQTVGGRIVYGGGGIMPDVFVPRDTTGFSTYYYTMLNKAIPYRFALKYTDEHREELKKYGDWESLDAYLESCNLYPQLMRFAEKEGVKPKGDEARVSRQLLKNNVHAYIVRNILGDNGFFPLWNRDDVTVQRTVQLLEMGSASSMK</sequence>
<dbReference type="EMBL" id="JADIMV010000030">
    <property type="protein sequence ID" value="MBO8439315.1"/>
    <property type="molecule type" value="Genomic_DNA"/>
</dbReference>
<keyword evidence="4 5" id="KW-0720">Serine protease</keyword>
<dbReference type="SMART" id="SM00245">
    <property type="entry name" value="TSPc"/>
    <property type="match status" value="1"/>
</dbReference>
<proteinExistence type="inferred from homology"/>
<evidence type="ECO:0000259" key="6">
    <source>
        <dbReference type="PROSITE" id="PS50106"/>
    </source>
</evidence>
<organism evidence="7 8">
    <name type="scientific">Candidatus Aphodosoma intestinipullorum</name>
    <dbReference type="NCBI Taxonomy" id="2840674"/>
    <lineage>
        <taxon>Bacteria</taxon>
        <taxon>Pseudomonadati</taxon>
        <taxon>Bacteroidota</taxon>
        <taxon>Bacteroidia</taxon>
        <taxon>Bacteroidales</taxon>
        <taxon>Candidatus Aphodosoma</taxon>
    </lineage>
</organism>
<dbReference type="Proteomes" id="UP000712007">
    <property type="component" value="Unassembled WGS sequence"/>
</dbReference>
<dbReference type="InterPro" id="IPR036034">
    <property type="entry name" value="PDZ_sf"/>
</dbReference>
<reference evidence="7" key="2">
    <citation type="journal article" date="2021" name="PeerJ">
        <title>Extensive microbial diversity within the chicken gut microbiome revealed by metagenomics and culture.</title>
        <authorList>
            <person name="Gilroy R."/>
            <person name="Ravi A."/>
            <person name="Getino M."/>
            <person name="Pursley I."/>
            <person name="Horton D.L."/>
            <person name="Alikhan N.F."/>
            <person name="Baker D."/>
            <person name="Gharbi K."/>
            <person name="Hall N."/>
            <person name="Watson M."/>
            <person name="Adriaenssens E.M."/>
            <person name="Foster-Nyarko E."/>
            <person name="Jarju S."/>
            <person name="Secka A."/>
            <person name="Antonio M."/>
            <person name="Oren A."/>
            <person name="Chaudhuri R.R."/>
            <person name="La Ragione R."/>
            <person name="Hildebrand F."/>
            <person name="Pallen M.J."/>
        </authorList>
    </citation>
    <scope>NUCLEOTIDE SEQUENCE</scope>
    <source>
        <strain evidence="7">3924</strain>
    </source>
</reference>
<dbReference type="Gene3D" id="3.30.750.44">
    <property type="match status" value="1"/>
</dbReference>
<dbReference type="AlphaFoldDB" id="A0A940DIK1"/>
<evidence type="ECO:0000313" key="7">
    <source>
        <dbReference type="EMBL" id="MBO8439315.1"/>
    </source>
</evidence>
<dbReference type="InterPro" id="IPR001478">
    <property type="entry name" value="PDZ"/>
</dbReference>
<keyword evidence="2 5" id="KW-0645">Protease</keyword>
<dbReference type="Gene3D" id="3.90.226.10">
    <property type="entry name" value="2-enoyl-CoA Hydratase, Chain A, domain 1"/>
    <property type="match status" value="1"/>
</dbReference>
<evidence type="ECO:0000256" key="3">
    <source>
        <dbReference type="ARBA" id="ARBA00022801"/>
    </source>
</evidence>
<dbReference type="PANTHER" id="PTHR32060">
    <property type="entry name" value="TAIL-SPECIFIC PROTEASE"/>
    <property type="match status" value="1"/>
</dbReference>
<dbReference type="Gene3D" id="2.30.42.10">
    <property type="match status" value="1"/>
</dbReference>
<evidence type="ECO:0000313" key="8">
    <source>
        <dbReference type="Proteomes" id="UP000712007"/>
    </source>
</evidence>
<comment type="similarity">
    <text evidence="1 5">Belongs to the peptidase S41A family.</text>
</comment>
<dbReference type="PANTHER" id="PTHR32060:SF30">
    <property type="entry name" value="CARBOXY-TERMINAL PROCESSING PROTEASE CTPA"/>
    <property type="match status" value="1"/>
</dbReference>
<dbReference type="CDD" id="cd06782">
    <property type="entry name" value="cpPDZ_CPP-like"/>
    <property type="match status" value="1"/>
</dbReference>
<dbReference type="Pfam" id="PF13180">
    <property type="entry name" value="PDZ_2"/>
    <property type="match status" value="1"/>
</dbReference>
<keyword evidence="3 5" id="KW-0378">Hydrolase</keyword>
<feature type="domain" description="PDZ" evidence="6">
    <location>
        <begin position="91"/>
        <end position="161"/>
    </location>
</feature>
<gene>
    <name evidence="7" type="ORF">IAC51_01540</name>
</gene>
<dbReference type="PROSITE" id="PS50106">
    <property type="entry name" value="PDZ"/>
    <property type="match status" value="1"/>
</dbReference>
<dbReference type="GO" id="GO:0030288">
    <property type="term" value="C:outer membrane-bounded periplasmic space"/>
    <property type="evidence" value="ECO:0007669"/>
    <property type="project" value="TreeGrafter"/>
</dbReference>
<dbReference type="SUPFAM" id="SSF52096">
    <property type="entry name" value="ClpP/crotonase"/>
    <property type="match status" value="1"/>
</dbReference>
<dbReference type="SMART" id="SM00228">
    <property type="entry name" value="PDZ"/>
    <property type="match status" value="1"/>
</dbReference>
<evidence type="ECO:0000256" key="1">
    <source>
        <dbReference type="ARBA" id="ARBA00009179"/>
    </source>
</evidence>
<dbReference type="Pfam" id="PF03572">
    <property type="entry name" value="Peptidase_S41"/>
    <property type="match status" value="1"/>
</dbReference>
<accession>A0A940DIK1</accession>
<dbReference type="GO" id="GO:0006508">
    <property type="term" value="P:proteolysis"/>
    <property type="evidence" value="ECO:0007669"/>
    <property type="project" value="UniProtKB-KW"/>
</dbReference>
<dbReference type="InterPro" id="IPR029045">
    <property type="entry name" value="ClpP/crotonase-like_dom_sf"/>
</dbReference>
<protein>
    <submittedName>
        <fullName evidence="7">S41 family peptidase</fullName>
    </submittedName>
</protein>
<evidence type="ECO:0000256" key="5">
    <source>
        <dbReference type="RuleBase" id="RU004404"/>
    </source>
</evidence>
<dbReference type="GO" id="GO:0007165">
    <property type="term" value="P:signal transduction"/>
    <property type="evidence" value="ECO:0007669"/>
    <property type="project" value="TreeGrafter"/>
</dbReference>
<dbReference type="FunFam" id="2.30.42.10:FF:000063">
    <property type="entry name" value="Peptidase, S41 family"/>
    <property type="match status" value="1"/>
</dbReference>
<dbReference type="InterPro" id="IPR004447">
    <property type="entry name" value="Peptidase_S41A"/>
</dbReference>
<dbReference type="GO" id="GO:0008236">
    <property type="term" value="F:serine-type peptidase activity"/>
    <property type="evidence" value="ECO:0007669"/>
    <property type="project" value="UniProtKB-KW"/>
</dbReference>
<name>A0A940DIK1_9BACT</name>